<evidence type="ECO:0000313" key="2">
    <source>
        <dbReference type="Proteomes" id="UP000063991"/>
    </source>
</evidence>
<proteinExistence type="predicted"/>
<sequence length="63" mass="7454">MTLDSRDIYVRRPYQLCFDSELWGHMTHKIVKALRDDNINMSESAFRKQDLRGNILVDLLSLN</sequence>
<name>A0A126PZQ1_ALTMA</name>
<accession>A0A126PZQ1</accession>
<dbReference type="Proteomes" id="UP000063991">
    <property type="component" value="Chromosome"/>
</dbReference>
<reference evidence="1 2" key="1">
    <citation type="submission" date="2015-12" db="EMBL/GenBank/DDBJ databases">
        <authorList>
            <person name="Shamseldin A."/>
            <person name="Moawad H."/>
            <person name="Abd El-Rahim W.M."/>
            <person name="Sadowsky M.J."/>
        </authorList>
    </citation>
    <scope>NUCLEOTIDE SEQUENCE [LARGE SCALE GENOMIC DNA]</scope>
    <source>
        <strain evidence="1 2">D7</strain>
    </source>
</reference>
<protein>
    <submittedName>
        <fullName evidence="1">Uncharacterized protein</fullName>
    </submittedName>
</protein>
<gene>
    <name evidence="1" type="ORF">AVL55_09910</name>
</gene>
<evidence type="ECO:0000313" key="1">
    <source>
        <dbReference type="EMBL" id="AMJ98451.1"/>
    </source>
</evidence>
<dbReference type="AlphaFoldDB" id="A0A126PZQ1"/>
<organism evidence="1 2">
    <name type="scientific">Alteromonas macleodii</name>
    <name type="common">Pseudoalteromonas macleodii</name>
    <dbReference type="NCBI Taxonomy" id="28108"/>
    <lineage>
        <taxon>Bacteria</taxon>
        <taxon>Pseudomonadati</taxon>
        <taxon>Pseudomonadota</taxon>
        <taxon>Gammaproteobacteria</taxon>
        <taxon>Alteromonadales</taxon>
        <taxon>Alteromonadaceae</taxon>
        <taxon>Alteromonas/Salinimonas group</taxon>
        <taxon>Alteromonas</taxon>
    </lineage>
</organism>
<dbReference type="EMBL" id="CP014323">
    <property type="protein sequence ID" value="AMJ98451.1"/>
    <property type="molecule type" value="Genomic_DNA"/>
</dbReference>